<proteinExistence type="predicted"/>
<accession>A0A5C6RP39</accession>
<dbReference type="AlphaFoldDB" id="A0A5C6RP39"/>
<dbReference type="EMBL" id="VOOS01000006">
    <property type="protein sequence ID" value="TXB63993.1"/>
    <property type="molecule type" value="Genomic_DNA"/>
</dbReference>
<protein>
    <submittedName>
        <fullName evidence="2">DUF3365 domain-containing protein</fullName>
    </submittedName>
</protein>
<keyword evidence="3" id="KW-1185">Reference proteome</keyword>
<evidence type="ECO:0000313" key="2">
    <source>
        <dbReference type="EMBL" id="TXB63993.1"/>
    </source>
</evidence>
<feature type="domain" description="Tll0287-like" evidence="1">
    <location>
        <begin position="38"/>
        <end position="193"/>
    </location>
</feature>
<dbReference type="PROSITE" id="PS51257">
    <property type="entry name" value="PROKAR_LIPOPROTEIN"/>
    <property type="match status" value="1"/>
</dbReference>
<sequence length="195" mass="21852">MKTKFFYMLLILGLFACNNVSEQQIGEEVQGIIVKTDKEYLEEGKMIAESTFKVLSSNLQQAMAEGGIENALSYCNVNAMPLTDSLSKHYNVAIKRVSDKARNQLNLASKNEQKIIDNYLASTENRKPVLEQNENGKITFYAPIVAKALCLNCHGIEGEILSSENNEKIKLLYPEDKAIGYSEGDLRGVWSIMFN</sequence>
<organism evidence="2 3">
    <name type="scientific">Vicingus serpentipes</name>
    <dbReference type="NCBI Taxonomy" id="1926625"/>
    <lineage>
        <taxon>Bacteria</taxon>
        <taxon>Pseudomonadati</taxon>
        <taxon>Bacteroidota</taxon>
        <taxon>Flavobacteriia</taxon>
        <taxon>Flavobacteriales</taxon>
        <taxon>Vicingaceae</taxon>
        <taxon>Vicingus</taxon>
    </lineage>
</organism>
<dbReference type="Proteomes" id="UP000321721">
    <property type="component" value="Unassembled WGS sequence"/>
</dbReference>
<dbReference type="InterPro" id="IPR021796">
    <property type="entry name" value="Tll0287-like_dom"/>
</dbReference>
<evidence type="ECO:0000313" key="3">
    <source>
        <dbReference type="Proteomes" id="UP000321721"/>
    </source>
</evidence>
<dbReference type="Gene3D" id="3.30.450.290">
    <property type="match status" value="1"/>
</dbReference>
<name>A0A5C6RP39_9FLAO</name>
<dbReference type="OrthoDB" id="1494333at2"/>
<dbReference type="RefSeq" id="WP_147101969.1">
    <property type="nucleotide sequence ID" value="NZ_VOOS01000006.1"/>
</dbReference>
<evidence type="ECO:0000259" key="1">
    <source>
        <dbReference type="Pfam" id="PF11845"/>
    </source>
</evidence>
<reference evidence="2 3" key="1">
    <citation type="submission" date="2019-08" db="EMBL/GenBank/DDBJ databases">
        <title>Genome of Vicingus serpentipes NCIMB 15042.</title>
        <authorList>
            <person name="Bowman J.P."/>
        </authorList>
    </citation>
    <scope>NUCLEOTIDE SEQUENCE [LARGE SCALE GENOMIC DNA]</scope>
    <source>
        <strain evidence="2 3">NCIMB 15042</strain>
    </source>
</reference>
<dbReference type="Pfam" id="PF11845">
    <property type="entry name" value="Tll0287-like"/>
    <property type="match status" value="1"/>
</dbReference>
<comment type="caution">
    <text evidence="2">The sequence shown here is derived from an EMBL/GenBank/DDBJ whole genome shotgun (WGS) entry which is preliminary data.</text>
</comment>
<gene>
    <name evidence="2" type="ORF">FRY74_12125</name>
</gene>